<dbReference type="PANTHER" id="PTHR43401">
    <property type="entry name" value="L-THREONINE 3-DEHYDROGENASE"/>
    <property type="match status" value="1"/>
</dbReference>
<comment type="caution">
    <text evidence="7">The sequence shown here is derived from an EMBL/GenBank/DDBJ whole genome shotgun (WGS) entry which is preliminary data.</text>
</comment>
<dbReference type="STRING" id="1134406.ADN00_09500"/>
<evidence type="ECO:0000256" key="4">
    <source>
        <dbReference type="RuleBase" id="RU361277"/>
    </source>
</evidence>
<gene>
    <name evidence="7" type="ORF">ADN00_09500</name>
</gene>
<dbReference type="InterPro" id="IPR050129">
    <property type="entry name" value="Zn_alcohol_dh"/>
</dbReference>
<dbReference type="SUPFAM" id="SSF51735">
    <property type="entry name" value="NAD(P)-binding Rossmann-fold domains"/>
    <property type="match status" value="1"/>
</dbReference>
<comment type="similarity">
    <text evidence="4">Belongs to the zinc-containing alcohol dehydrogenase family.</text>
</comment>
<evidence type="ECO:0000256" key="2">
    <source>
        <dbReference type="ARBA" id="ARBA00022833"/>
    </source>
</evidence>
<dbReference type="GO" id="GO:0016491">
    <property type="term" value="F:oxidoreductase activity"/>
    <property type="evidence" value="ECO:0007669"/>
    <property type="project" value="UniProtKB-KW"/>
</dbReference>
<dbReference type="Gene3D" id="3.40.50.720">
    <property type="entry name" value="NAD(P)-binding Rossmann-like Domain"/>
    <property type="match status" value="1"/>
</dbReference>
<dbReference type="InterPro" id="IPR036291">
    <property type="entry name" value="NAD(P)-bd_dom_sf"/>
</dbReference>
<dbReference type="PANTHER" id="PTHR43401:SF2">
    <property type="entry name" value="L-THREONINE 3-DEHYDROGENASE"/>
    <property type="match status" value="1"/>
</dbReference>
<name>A0A0P6XAS6_9CHLR</name>
<dbReference type="Gene3D" id="3.90.180.10">
    <property type="entry name" value="Medium-chain alcohol dehydrogenases, catalytic domain"/>
    <property type="match status" value="1"/>
</dbReference>
<dbReference type="EMBL" id="LGCL01000023">
    <property type="protein sequence ID" value="KPL77343.1"/>
    <property type="molecule type" value="Genomic_DNA"/>
</dbReference>
<feature type="domain" description="Alcohol dehydrogenase-like C-terminal" evidence="5">
    <location>
        <begin position="175"/>
        <end position="305"/>
    </location>
</feature>
<keyword evidence="2 4" id="KW-0862">Zinc</keyword>
<sequence length="355" mass="38839">MKTMKAMVLEEPRKFVYKDVPVPAISDDEVLIKVKYCGICGSDWGSYNGFYEEEVACLPLITGHEFWGVIEEAGKNVTSVKPGDRVAVDICLPCGTCYYCRRGESLLCSTFKQIGIHVDGAFAEYVKAPAVNCYLLPDEIDDYAAAFIEPLTACINASRKMNCELGASVAVIGAGLGTIHALLAKLRGAAPVFVIDSQQKRLETAKMMSADVVIDITKTPDPVAEIKRLTGGVGVDYVIEAVGKSQTYEQAFNMLRRGGKLEAFGICSDDDFVKLPPAKFVLEEKKIGGSCAGIGHDWEVAIALLQYKRVDPHPLISMVVPLYELEEALNELHQNKNLVKVLVSPEITERIILTQ</sequence>
<feature type="domain" description="Alcohol dehydrogenase-like N-terminal" evidence="6">
    <location>
        <begin position="27"/>
        <end position="138"/>
    </location>
</feature>
<protein>
    <submittedName>
        <fullName evidence="7">Alcohol dehydrogenase</fullName>
    </submittedName>
</protein>
<keyword evidence="8" id="KW-1185">Reference proteome</keyword>
<keyword evidence="3" id="KW-0560">Oxidoreductase</keyword>
<dbReference type="InterPro" id="IPR013149">
    <property type="entry name" value="ADH-like_C"/>
</dbReference>
<dbReference type="RefSeq" id="WP_075062752.1">
    <property type="nucleotide sequence ID" value="NZ_LGCL01000023.1"/>
</dbReference>
<dbReference type="SUPFAM" id="SSF50129">
    <property type="entry name" value="GroES-like"/>
    <property type="match status" value="1"/>
</dbReference>
<dbReference type="AlphaFoldDB" id="A0A0P6XAS6"/>
<evidence type="ECO:0000313" key="7">
    <source>
        <dbReference type="EMBL" id="KPL77343.1"/>
    </source>
</evidence>
<evidence type="ECO:0000259" key="5">
    <source>
        <dbReference type="Pfam" id="PF00107"/>
    </source>
</evidence>
<proteinExistence type="inferred from homology"/>
<dbReference type="Proteomes" id="UP000050417">
    <property type="component" value="Unassembled WGS sequence"/>
</dbReference>
<comment type="cofactor">
    <cofactor evidence="4">
        <name>Zn(2+)</name>
        <dbReference type="ChEBI" id="CHEBI:29105"/>
    </cofactor>
</comment>
<evidence type="ECO:0000256" key="3">
    <source>
        <dbReference type="ARBA" id="ARBA00023002"/>
    </source>
</evidence>
<dbReference type="PROSITE" id="PS00059">
    <property type="entry name" value="ADH_ZINC"/>
    <property type="match status" value="1"/>
</dbReference>
<dbReference type="GO" id="GO:0008270">
    <property type="term" value="F:zinc ion binding"/>
    <property type="evidence" value="ECO:0007669"/>
    <property type="project" value="InterPro"/>
</dbReference>
<accession>A0A0P6XAS6</accession>
<dbReference type="Pfam" id="PF08240">
    <property type="entry name" value="ADH_N"/>
    <property type="match status" value="1"/>
</dbReference>
<dbReference type="PATRIC" id="fig|1134406.4.peg.4139"/>
<dbReference type="OrthoDB" id="9766898at2"/>
<dbReference type="InterPro" id="IPR002328">
    <property type="entry name" value="ADH_Zn_CS"/>
</dbReference>
<keyword evidence="1 4" id="KW-0479">Metal-binding</keyword>
<organism evidence="7 8">
    <name type="scientific">Ornatilinea apprima</name>
    <dbReference type="NCBI Taxonomy" id="1134406"/>
    <lineage>
        <taxon>Bacteria</taxon>
        <taxon>Bacillati</taxon>
        <taxon>Chloroflexota</taxon>
        <taxon>Anaerolineae</taxon>
        <taxon>Anaerolineales</taxon>
        <taxon>Anaerolineaceae</taxon>
        <taxon>Ornatilinea</taxon>
    </lineage>
</organism>
<evidence type="ECO:0000259" key="6">
    <source>
        <dbReference type="Pfam" id="PF08240"/>
    </source>
</evidence>
<reference evidence="7 8" key="1">
    <citation type="submission" date="2015-07" db="EMBL/GenBank/DDBJ databases">
        <title>Genome sequence of Ornatilinea apprima DSM 23815.</title>
        <authorList>
            <person name="Hemp J."/>
            <person name="Ward L.M."/>
            <person name="Pace L.A."/>
            <person name="Fischer W.W."/>
        </authorList>
    </citation>
    <scope>NUCLEOTIDE SEQUENCE [LARGE SCALE GENOMIC DNA]</scope>
    <source>
        <strain evidence="7 8">P3M-1</strain>
    </source>
</reference>
<evidence type="ECO:0000313" key="8">
    <source>
        <dbReference type="Proteomes" id="UP000050417"/>
    </source>
</evidence>
<dbReference type="InterPro" id="IPR011032">
    <property type="entry name" value="GroES-like_sf"/>
</dbReference>
<evidence type="ECO:0000256" key="1">
    <source>
        <dbReference type="ARBA" id="ARBA00022723"/>
    </source>
</evidence>
<dbReference type="Pfam" id="PF00107">
    <property type="entry name" value="ADH_zinc_N"/>
    <property type="match status" value="1"/>
</dbReference>
<dbReference type="InterPro" id="IPR013154">
    <property type="entry name" value="ADH-like_N"/>
</dbReference>